<evidence type="ECO:0000313" key="4">
    <source>
        <dbReference type="Proteomes" id="UP000595894"/>
    </source>
</evidence>
<dbReference type="AlphaFoldDB" id="A0A974S3L4"/>
<keyword evidence="2" id="KW-1133">Transmembrane helix</keyword>
<evidence type="ECO:0000256" key="1">
    <source>
        <dbReference type="SAM" id="MobiDB-lite"/>
    </source>
</evidence>
<accession>A0A974S3L4</accession>
<reference evidence="4" key="1">
    <citation type="submission" date="2020-09" db="EMBL/GenBank/DDBJ databases">
        <title>Sphingomonas sp., a new species isolated from pork steak.</title>
        <authorList>
            <person name="Heidler von Heilborn D."/>
        </authorList>
    </citation>
    <scope>NUCLEOTIDE SEQUENCE [LARGE SCALE GENOMIC DNA]</scope>
</reference>
<evidence type="ECO:0000256" key="2">
    <source>
        <dbReference type="SAM" id="Phobius"/>
    </source>
</evidence>
<proteinExistence type="predicted"/>
<organism evidence="3 4">
    <name type="scientific">Sphingomonas aliaeris</name>
    <dbReference type="NCBI Taxonomy" id="2759526"/>
    <lineage>
        <taxon>Bacteria</taxon>
        <taxon>Pseudomonadati</taxon>
        <taxon>Pseudomonadota</taxon>
        <taxon>Alphaproteobacteria</taxon>
        <taxon>Sphingomonadales</taxon>
        <taxon>Sphingomonadaceae</taxon>
        <taxon>Sphingomonas</taxon>
    </lineage>
</organism>
<name>A0A974S3L4_9SPHN</name>
<gene>
    <name evidence="3" type="ORF">H5J25_13915</name>
</gene>
<feature type="transmembrane region" description="Helical" evidence="2">
    <location>
        <begin position="12"/>
        <end position="30"/>
    </location>
</feature>
<dbReference type="RefSeq" id="WP_202091954.1">
    <property type="nucleotide sequence ID" value="NZ_CP061035.1"/>
</dbReference>
<dbReference type="EMBL" id="CP061035">
    <property type="protein sequence ID" value="QQV76539.1"/>
    <property type="molecule type" value="Genomic_DNA"/>
</dbReference>
<protein>
    <submittedName>
        <fullName evidence="3">Uncharacterized protein</fullName>
    </submittedName>
</protein>
<keyword evidence="2" id="KW-0472">Membrane</keyword>
<dbReference type="Proteomes" id="UP000595894">
    <property type="component" value="Chromosome"/>
</dbReference>
<feature type="region of interest" description="Disordered" evidence="1">
    <location>
        <begin position="120"/>
        <end position="140"/>
    </location>
</feature>
<keyword evidence="2" id="KW-0812">Transmembrane</keyword>
<sequence>MMGLSLLSLPQKILGGVMAILLTIATIYGVREHIRAGQWKAQADATAAKLKSEEQAHAITRQSLGSVQRELDIQSRMVSDLASLGDQRKQAALKAQAAAQEAGKAAEVRAKALDASAAAVRPGADKCPPSDVFWNQRGDL</sequence>
<dbReference type="KEGG" id="sari:H5J25_13915"/>
<evidence type="ECO:0000313" key="3">
    <source>
        <dbReference type="EMBL" id="QQV76539.1"/>
    </source>
</evidence>
<keyword evidence="4" id="KW-1185">Reference proteome</keyword>